<name>A0A0E0PPE5_ORYRU</name>
<feature type="compositionally biased region" description="Basic and acidic residues" evidence="1">
    <location>
        <begin position="95"/>
        <end position="107"/>
    </location>
</feature>
<organism evidence="3 4">
    <name type="scientific">Oryza rufipogon</name>
    <name type="common">Brownbeard rice</name>
    <name type="synonym">Asian wild rice</name>
    <dbReference type="NCBI Taxonomy" id="4529"/>
    <lineage>
        <taxon>Eukaryota</taxon>
        <taxon>Viridiplantae</taxon>
        <taxon>Streptophyta</taxon>
        <taxon>Embryophyta</taxon>
        <taxon>Tracheophyta</taxon>
        <taxon>Spermatophyta</taxon>
        <taxon>Magnoliopsida</taxon>
        <taxon>Liliopsida</taxon>
        <taxon>Poales</taxon>
        <taxon>Poaceae</taxon>
        <taxon>BOP clade</taxon>
        <taxon>Oryzoideae</taxon>
        <taxon>Oryzeae</taxon>
        <taxon>Oryzinae</taxon>
        <taxon>Oryza</taxon>
    </lineage>
</organism>
<reference evidence="4" key="1">
    <citation type="submission" date="2013-06" db="EMBL/GenBank/DDBJ databases">
        <authorList>
            <person name="Zhao Q."/>
        </authorList>
    </citation>
    <scope>NUCLEOTIDE SEQUENCE</scope>
    <source>
        <strain evidence="4">cv. W1943</strain>
    </source>
</reference>
<proteinExistence type="predicted"/>
<evidence type="ECO:0000256" key="2">
    <source>
        <dbReference type="SAM" id="Phobius"/>
    </source>
</evidence>
<evidence type="ECO:0000313" key="3">
    <source>
        <dbReference type="EnsemblPlants" id="ORUFI05G22710.1"/>
    </source>
</evidence>
<feature type="region of interest" description="Disordered" evidence="1">
    <location>
        <begin position="1"/>
        <end position="44"/>
    </location>
</feature>
<feature type="region of interest" description="Disordered" evidence="1">
    <location>
        <begin position="87"/>
        <end position="126"/>
    </location>
</feature>
<feature type="transmembrane region" description="Helical" evidence="2">
    <location>
        <begin position="54"/>
        <end position="74"/>
    </location>
</feature>
<keyword evidence="2" id="KW-0812">Transmembrane</keyword>
<keyword evidence="2" id="KW-0472">Membrane</keyword>
<evidence type="ECO:0000313" key="4">
    <source>
        <dbReference type="Proteomes" id="UP000008022"/>
    </source>
</evidence>
<dbReference type="AlphaFoldDB" id="A0A0E0PPE5"/>
<evidence type="ECO:0000256" key="1">
    <source>
        <dbReference type="SAM" id="MobiDB-lite"/>
    </source>
</evidence>
<reference evidence="3" key="2">
    <citation type="submission" date="2015-06" db="UniProtKB">
        <authorList>
            <consortium name="EnsemblPlants"/>
        </authorList>
    </citation>
    <scope>IDENTIFICATION</scope>
</reference>
<dbReference type="Gramene" id="ORUFI05G22710.1">
    <property type="protein sequence ID" value="ORUFI05G22710.1"/>
    <property type="gene ID" value="ORUFI05G22710"/>
</dbReference>
<dbReference type="EnsemblPlants" id="ORUFI05G22710.1">
    <property type="protein sequence ID" value="ORUFI05G22710.1"/>
    <property type="gene ID" value="ORUFI05G22710"/>
</dbReference>
<feature type="compositionally biased region" description="Low complexity" evidence="1">
    <location>
        <begin position="1"/>
        <end position="15"/>
    </location>
</feature>
<sequence>MACRPAVCSASAPRAAAPPPPPPHLRGLPRPPPPRPHCPAPRSESRCHLLPLSLPNSLVAVGLLLLAIVLRHFLYHCRYRLTCRHASPAEGEEEGERKEREGREGGGKRKGRRERTHMSVGPHVFV</sequence>
<keyword evidence="2" id="KW-1133">Transmembrane helix</keyword>
<protein>
    <submittedName>
        <fullName evidence="3">Uncharacterized protein</fullName>
    </submittedName>
</protein>
<dbReference type="HOGENOM" id="CLU_1985245_0_0_1"/>
<feature type="compositionally biased region" description="Pro residues" evidence="1">
    <location>
        <begin position="16"/>
        <end position="39"/>
    </location>
</feature>
<accession>A0A0E0PPE5</accession>
<keyword evidence="4" id="KW-1185">Reference proteome</keyword>
<dbReference type="Proteomes" id="UP000008022">
    <property type="component" value="Unassembled WGS sequence"/>
</dbReference>